<evidence type="ECO:0000313" key="2">
    <source>
        <dbReference type="Proteomes" id="UP000241890"/>
    </source>
</evidence>
<evidence type="ECO:0000313" key="1">
    <source>
        <dbReference type="EMBL" id="GBG16323.1"/>
    </source>
</evidence>
<dbReference type="Proteomes" id="UP000241890">
    <property type="component" value="Unassembled WGS sequence"/>
</dbReference>
<comment type="caution">
    <text evidence="1">The sequence shown here is derived from an EMBL/GenBank/DDBJ whole genome shotgun (WGS) entry which is preliminary data.</text>
</comment>
<dbReference type="EMBL" id="BEYU01001879">
    <property type="protein sequence ID" value="GBG16323.1"/>
    <property type="molecule type" value="Genomic_DNA"/>
</dbReference>
<dbReference type="InParanoid" id="A0A2R5FJD3"/>
<gene>
    <name evidence="1" type="ORF">FCC1311_117982</name>
</gene>
<keyword evidence="2" id="KW-1185">Reference proteome</keyword>
<organism evidence="1 2">
    <name type="scientific">Hondaea fermentalgiana</name>
    <dbReference type="NCBI Taxonomy" id="2315210"/>
    <lineage>
        <taxon>Eukaryota</taxon>
        <taxon>Sar</taxon>
        <taxon>Stramenopiles</taxon>
        <taxon>Bigyra</taxon>
        <taxon>Labyrinthulomycetes</taxon>
        <taxon>Thraustochytrida</taxon>
        <taxon>Thraustochytriidae</taxon>
        <taxon>Hondaea</taxon>
    </lineage>
</organism>
<reference evidence="1 2" key="1">
    <citation type="submission" date="2017-12" db="EMBL/GenBank/DDBJ databases">
        <title>Sequencing, de novo assembly and annotation of complete genome of a new Thraustochytrid species, strain FCC1311.</title>
        <authorList>
            <person name="Sedici K."/>
            <person name="Godart F."/>
            <person name="Aiese Cigliano R."/>
            <person name="Sanseverino W."/>
            <person name="Barakat M."/>
            <person name="Ortet P."/>
            <person name="Marechal E."/>
            <person name="Cagnac O."/>
            <person name="Amato A."/>
        </authorList>
    </citation>
    <scope>NUCLEOTIDE SEQUENCE [LARGE SCALE GENOMIC DNA]</scope>
</reference>
<dbReference type="AlphaFoldDB" id="A0A2R5FJD3"/>
<accession>A0A2R5FJD3</accession>
<sequence length="80" mass="9107">MFVRKLVQRSCHAVEPVDHFADANPLQVRLENFHDVLGQVGPENGPLANVEDVRKSIKVLIPQRGPRDYHPSPQVRFTCH</sequence>
<protein>
    <submittedName>
        <fullName evidence="1">Uncharacterized protein</fullName>
    </submittedName>
</protein>
<proteinExistence type="predicted"/>
<name>A0A2R5FJD3_9STRA</name>